<dbReference type="AlphaFoldDB" id="A0A1J4JUR9"/>
<reference evidence="3" key="1">
    <citation type="submission" date="2016-10" db="EMBL/GenBank/DDBJ databases">
        <authorList>
            <person name="Benchimol M."/>
            <person name="Almeida L.G."/>
            <person name="Vasconcelos A.T."/>
            <person name="Perreira-Neves A."/>
            <person name="Rosa I.A."/>
            <person name="Tasca T."/>
            <person name="Bogo M.R."/>
            <person name="de Souza W."/>
        </authorList>
    </citation>
    <scope>NUCLEOTIDE SEQUENCE [LARGE SCALE GENOMIC DNA]</scope>
    <source>
        <strain evidence="3">K</strain>
    </source>
</reference>
<dbReference type="PROSITE" id="PS50238">
    <property type="entry name" value="RHOGAP"/>
    <property type="match status" value="1"/>
</dbReference>
<evidence type="ECO:0000313" key="3">
    <source>
        <dbReference type="EMBL" id="OHT02889.1"/>
    </source>
</evidence>
<dbReference type="Gene3D" id="1.10.555.10">
    <property type="entry name" value="Rho GTPase activation protein"/>
    <property type="match status" value="1"/>
</dbReference>
<dbReference type="InterPro" id="IPR008936">
    <property type="entry name" value="Rho_GTPase_activation_prot"/>
</dbReference>
<dbReference type="Pfam" id="PF00620">
    <property type="entry name" value="RhoGAP"/>
    <property type="match status" value="1"/>
</dbReference>
<organism evidence="3 4">
    <name type="scientific">Tritrichomonas foetus</name>
    <dbReference type="NCBI Taxonomy" id="1144522"/>
    <lineage>
        <taxon>Eukaryota</taxon>
        <taxon>Metamonada</taxon>
        <taxon>Parabasalia</taxon>
        <taxon>Tritrichomonadida</taxon>
        <taxon>Tritrichomonadidae</taxon>
        <taxon>Tritrichomonas</taxon>
    </lineage>
</organism>
<dbReference type="SUPFAM" id="SSF48350">
    <property type="entry name" value="GTPase activation domain, GAP"/>
    <property type="match status" value="1"/>
</dbReference>
<evidence type="ECO:0000313" key="4">
    <source>
        <dbReference type="Proteomes" id="UP000179807"/>
    </source>
</evidence>
<dbReference type="VEuPathDB" id="TrichDB:TRFO_06943"/>
<feature type="domain" description="Rho-GAP" evidence="2">
    <location>
        <begin position="185"/>
        <end position="375"/>
    </location>
</feature>
<gene>
    <name evidence="3" type="ORF">TRFO_06943</name>
</gene>
<dbReference type="RefSeq" id="XP_068356025.1">
    <property type="nucleotide sequence ID" value="XM_068493400.1"/>
</dbReference>
<proteinExistence type="predicted"/>
<dbReference type="GeneID" id="94828104"/>
<dbReference type="PANTHER" id="PTHR23176">
    <property type="entry name" value="RHO/RAC/CDC GTPASE-ACTIVATING PROTEIN"/>
    <property type="match status" value="1"/>
</dbReference>
<dbReference type="Proteomes" id="UP000179807">
    <property type="component" value="Unassembled WGS sequence"/>
</dbReference>
<sequence length="539" mass="60680">MAVSTLLIQVPLPLTNRDKIEISVSWKTSIHNIIKKVLDEQIPGMSRNANAYSLCITPNNEILLPMLYLEDYKIPLAAQNCSLLLLPKNFGQVTILTLNYQIIEFFDFFQSLDAVINSVGRKLNISYTSDLSAKAVILGSKDYVSDTSQQMGSINMKMKNLPIQISFKREIPRSVFTSSSTIFKGTINDALSRDKFKDSIPFFISKIFEIVLNFKDTVGIYRLSGEFTTMEQIASKINETNDQEVLSNYLSQQKVHDLACVIKLYLRQLKEPLIPTFLDKEFRDILKIQDDAEKIHTLKKFVRYLPASHYNLLFALCKHLEEIAASPSNQMGIKNLAICFGPCILKVSQGASAIAETQSSQNVSQLILENWKYIFINTPLIFDNRKCETTQSIQADNGTVIPANSQVTITGKVENSDNEVYIKFNEITATTLASSLNLKVPPLKIIRKTPASTIILNHSMMKFLKPDDPAAISVPDAKSLITQRVEKLSLIENELNEIMSRISMNPKDIQSLNRFNELKTAFMDIISGHPSKHSIPSQI</sequence>
<accession>A0A1J4JUR9</accession>
<dbReference type="EMBL" id="MLAK01000849">
    <property type="protein sequence ID" value="OHT02889.1"/>
    <property type="molecule type" value="Genomic_DNA"/>
</dbReference>
<dbReference type="InterPro" id="IPR000198">
    <property type="entry name" value="RhoGAP_dom"/>
</dbReference>
<comment type="caution">
    <text evidence="3">The sequence shown here is derived from an EMBL/GenBank/DDBJ whole genome shotgun (WGS) entry which is preliminary data.</text>
</comment>
<keyword evidence="4" id="KW-1185">Reference proteome</keyword>
<dbReference type="SMART" id="SM00324">
    <property type="entry name" value="RhoGAP"/>
    <property type="match status" value="1"/>
</dbReference>
<evidence type="ECO:0000259" key="2">
    <source>
        <dbReference type="PROSITE" id="PS50238"/>
    </source>
</evidence>
<dbReference type="OrthoDB" id="79452at2759"/>
<evidence type="ECO:0000256" key="1">
    <source>
        <dbReference type="ARBA" id="ARBA00022468"/>
    </source>
</evidence>
<name>A0A1J4JUR9_9EUKA</name>
<dbReference type="InterPro" id="IPR050729">
    <property type="entry name" value="Rho-GAP"/>
</dbReference>
<dbReference type="CDD" id="cd00159">
    <property type="entry name" value="RhoGAP"/>
    <property type="match status" value="1"/>
</dbReference>
<dbReference type="PANTHER" id="PTHR23176:SF129">
    <property type="entry name" value="RHO GTPASE ACTIVATING PROTEIN AT 16F, ISOFORM E-RELATED"/>
    <property type="match status" value="1"/>
</dbReference>
<dbReference type="GO" id="GO:0005737">
    <property type="term" value="C:cytoplasm"/>
    <property type="evidence" value="ECO:0007669"/>
    <property type="project" value="TreeGrafter"/>
</dbReference>
<keyword evidence="1" id="KW-0343">GTPase activation</keyword>
<dbReference type="GO" id="GO:0005096">
    <property type="term" value="F:GTPase activator activity"/>
    <property type="evidence" value="ECO:0007669"/>
    <property type="project" value="UniProtKB-KW"/>
</dbReference>
<dbReference type="GO" id="GO:0007165">
    <property type="term" value="P:signal transduction"/>
    <property type="evidence" value="ECO:0007669"/>
    <property type="project" value="InterPro"/>
</dbReference>
<protein>
    <recommendedName>
        <fullName evidence="2">Rho-GAP domain-containing protein</fullName>
    </recommendedName>
</protein>